<evidence type="ECO:0000256" key="6">
    <source>
        <dbReference type="ARBA" id="ARBA00022670"/>
    </source>
</evidence>
<gene>
    <name evidence="16" type="ORF">NA56DRAFT_98966</name>
</gene>
<keyword evidence="8 14" id="KW-0378">Hydrolase</keyword>
<dbReference type="GO" id="GO:0046872">
    <property type="term" value="F:metal ion binding"/>
    <property type="evidence" value="ECO:0007669"/>
    <property type="project" value="UniProtKB-UniRule"/>
</dbReference>
<dbReference type="STRING" id="1745343.A0A2J6Q7V6"/>
<keyword evidence="5" id="KW-0964">Secreted</keyword>
<keyword evidence="6 14" id="KW-0645">Protease</keyword>
<dbReference type="SUPFAM" id="SSF54897">
    <property type="entry name" value="Protease propeptides/inhibitors"/>
    <property type="match status" value="1"/>
</dbReference>
<evidence type="ECO:0000256" key="2">
    <source>
        <dbReference type="ARBA" id="ARBA00002451"/>
    </source>
</evidence>
<feature type="active site" description="Charge relay system" evidence="14">
    <location>
        <position position="296"/>
    </location>
</feature>
<evidence type="ECO:0000256" key="1">
    <source>
        <dbReference type="ARBA" id="ARBA00001910"/>
    </source>
</evidence>
<dbReference type="GO" id="GO:0005576">
    <property type="term" value="C:extracellular region"/>
    <property type="evidence" value="ECO:0007669"/>
    <property type="project" value="UniProtKB-SubCell"/>
</dbReference>
<dbReference type="InterPro" id="IPR050819">
    <property type="entry name" value="Tripeptidyl-peptidase_I"/>
</dbReference>
<keyword evidence="9 14" id="KW-0720">Serine protease</keyword>
<evidence type="ECO:0000256" key="9">
    <source>
        <dbReference type="ARBA" id="ARBA00022825"/>
    </source>
</evidence>
<dbReference type="GO" id="GO:0006508">
    <property type="term" value="P:proteolysis"/>
    <property type="evidence" value="ECO:0007669"/>
    <property type="project" value="UniProtKB-KW"/>
</dbReference>
<evidence type="ECO:0000256" key="14">
    <source>
        <dbReference type="PROSITE-ProRule" id="PRU01032"/>
    </source>
</evidence>
<keyword evidence="11" id="KW-0843">Virulence</keyword>
<feature type="binding site" evidence="14">
    <location>
        <position position="585"/>
    </location>
    <ligand>
        <name>Ca(2+)</name>
        <dbReference type="ChEBI" id="CHEBI:29108"/>
    </ligand>
</feature>
<evidence type="ECO:0000256" key="10">
    <source>
        <dbReference type="ARBA" id="ARBA00022837"/>
    </source>
</evidence>
<dbReference type="EMBL" id="KZ613478">
    <property type="protein sequence ID" value="PMD22314.1"/>
    <property type="molecule type" value="Genomic_DNA"/>
</dbReference>
<feature type="binding site" evidence="14">
    <location>
        <position position="562"/>
    </location>
    <ligand>
        <name>Ca(2+)</name>
        <dbReference type="ChEBI" id="CHEBI:29108"/>
    </ligand>
</feature>
<feature type="binding site" evidence="14">
    <location>
        <position position="561"/>
    </location>
    <ligand>
        <name>Ca(2+)</name>
        <dbReference type="ChEBI" id="CHEBI:29108"/>
    </ligand>
</feature>
<keyword evidence="7 14" id="KW-0479">Metal-binding</keyword>
<proteinExistence type="predicted"/>
<dbReference type="PROSITE" id="PS51695">
    <property type="entry name" value="SEDOLISIN"/>
    <property type="match status" value="1"/>
</dbReference>
<evidence type="ECO:0000256" key="12">
    <source>
        <dbReference type="ARBA" id="ARBA00023145"/>
    </source>
</evidence>
<dbReference type="GO" id="GO:0004252">
    <property type="term" value="F:serine-type endopeptidase activity"/>
    <property type="evidence" value="ECO:0007669"/>
    <property type="project" value="UniProtKB-UniRule"/>
</dbReference>
<comment type="function">
    <text evidence="2">Secreted tripeptidyl-peptidase which degrades proteins at acidic pHs and is involved in virulence.</text>
</comment>
<dbReference type="InterPro" id="IPR036852">
    <property type="entry name" value="Peptidase_S8/S53_dom_sf"/>
</dbReference>
<feature type="active site" description="Charge relay system" evidence="14">
    <location>
        <position position="300"/>
    </location>
</feature>
<dbReference type="GO" id="GO:0008240">
    <property type="term" value="F:tripeptidyl-peptidase activity"/>
    <property type="evidence" value="ECO:0007669"/>
    <property type="project" value="UniProtKB-EC"/>
</dbReference>
<dbReference type="SUPFAM" id="SSF52743">
    <property type="entry name" value="Subtilisin-like"/>
    <property type="match status" value="1"/>
</dbReference>
<evidence type="ECO:0000256" key="3">
    <source>
        <dbReference type="ARBA" id="ARBA00004239"/>
    </source>
</evidence>
<dbReference type="InterPro" id="IPR030400">
    <property type="entry name" value="Sedolisin_dom"/>
</dbReference>
<evidence type="ECO:0000313" key="17">
    <source>
        <dbReference type="Proteomes" id="UP000235672"/>
    </source>
</evidence>
<evidence type="ECO:0000256" key="8">
    <source>
        <dbReference type="ARBA" id="ARBA00022801"/>
    </source>
</evidence>
<comment type="catalytic activity">
    <reaction evidence="1">
        <text>Release of an N-terminal tripeptide from a polypeptide.</text>
        <dbReference type="EC" id="3.4.14.10"/>
    </reaction>
</comment>
<sequence>MPRFPSFRVFNIVLPILANRYLVMSAPATNILEGSARPHPPESQLLGEVEESKQVGFTVLVRPKAGAPELPDLEFWEKTPLNQRTFPTPEEFAEKYGSSEEDAATIASTLKDHGMTILDQNLGTGAITAVGTATQIKSLLGVQLNYYHKPTPVAIVSKRRGIKLGSQHPLTETYHGYTGELSIPSHLHGLVTHIVGIDSRSISAPGGFSGDPPNSTRLLVTDVAQIYNFPPGIDSTNQVIGIFNGGCPNSNYNPTDITKYFSNQIPGFQKAPTVVPVPLTVGSNNYSNNPAFPTDEVTQDIQTSATIAQGCTVNVYFSDYTELGWVTFLNRLITPGTEKRPHVVSCSWTMYDEFYLGTNFSTLFQRLAASGVTFFAISGDWGSNDNDPGAEHVGYPASDPWVTTVGGTVVGNVVKSTDKITFDEYAWSDINNPSSQFTFPGGGTTGGGMSQMFPTPPYQLKYVSTAFKVPSFKDSAGTVKTGGRFLPDIAANVGYNGFILGGSPFNFIGTSCSAPLMAGLFASYGAVLHRSFGLLNPTLYQLGHFQYATSPVTRPQRVFNDVKIGNNDSGDTPDDPYFTAAYGFDPVSGWGSVNGPGMEYGLRYPPP</sequence>
<keyword evidence="13" id="KW-0325">Glycoprotein</keyword>
<dbReference type="OrthoDB" id="409122at2759"/>
<evidence type="ECO:0000259" key="15">
    <source>
        <dbReference type="PROSITE" id="PS51695"/>
    </source>
</evidence>
<evidence type="ECO:0000256" key="5">
    <source>
        <dbReference type="ARBA" id="ARBA00022525"/>
    </source>
</evidence>
<accession>A0A2J6Q7V6</accession>
<reference evidence="16 17" key="1">
    <citation type="submission" date="2016-05" db="EMBL/GenBank/DDBJ databases">
        <title>A degradative enzymes factory behind the ericoid mycorrhizal symbiosis.</title>
        <authorList>
            <consortium name="DOE Joint Genome Institute"/>
            <person name="Martino E."/>
            <person name="Morin E."/>
            <person name="Grelet G."/>
            <person name="Kuo A."/>
            <person name="Kohler A."/>
            <person name="Daghino S."/>
            <person name="Barry K."/>
            <person name="Choi C."/>
            <person name="Cichocki N."/>
            <person name="Clum A."/>
            <person name="Copeland A."/>
            <person name="Hainaut M."/>
            <person name="Haridas S."/>
            <person name="Labutti K."/>
            <person name="Lindquist E."/>
            <person name="Lipzen A."/>
            <person name="Khouja H.-R."/>
            <person name="Murat C."/>
            <person name="Ohm R."/>
            <person name="Olson A."/>
            <person name="Spatafora J."/>
            <person name="Veneault-Fourrey C."/>
            <person name="Henrissat B."/>
            <person name="Grigoriev I."/>
            <person name="Martin F."/>
            <person name="Perotto S."/>
        </authorList>
    </citation>
    <scope>NUCLEOTIDE SEQUENCE [LARGE SCALE GENOMIC DNA]</scope>
    <source>
        <strain evidence="16 17">UAMH 7357</strain>
    </source>
</reference>
<dbReference type="Gene3D" id="3.40.50.200">
    <property type="entry name" value="Peptidase S8/S53 domain"/>
    <property type="match status" value="1"/>
</dbReference>
<keyword evidence="17" id="KW-1185">Reference proteome</keyword>
<feature type="active site" description="Charge relay system" evidence="14">
    <location>
        <position position="511"/>
    </location>
</feature>
<dbReference type="CDD" id="cd04056">
    <property type="entry name" value="Peptidases_S53"/>
    <property type="match status" value="1"/>
</dbReference>
<keyword evidence="10 14" id="KW-0106">Calcium</keyword>
<evidence type="ECO:0000313" key="16">
    <source>
        <dbReference type="EMBL" id="PMD22314.1"/>
    </source>
</evidence>
<evidence type="ECO:0000256" key="11">
    <source>
        <dbReference type="ARBA" id="ARBA00023026"/>
    </source>
</evidence>
<feature type="binding site" evidence="14">
    <location>
        <position position="583"/>
    </location>
    <ligand>
        <name>Ca(2+)</name>
        <dbReference type="ChEBI" id="CHEBI:29108"/>
    </ligand>
</feature>
<evidence type="ECO:0000256" key="7">
    <source>
        <dbReference type="ARBA" id="ARBA00022723"/>
    </source>
</evidence>
<organism evidence="16 17">
    <name type="scientific">Hyaloscypha hepaticicola</name>
    <dbReference type="NCBI Taxonomy" id="2082293"/>
    <lineage>
        <taxon>Eukaryota</taxon>
        <taxon>Fungi</taxon>
        <taxon>Dikarya</taxon>
        <taxon>Ascomycota</taxon>
        <taxon>Pezizomycotina</taxon>
        <taxon>Leotiomycetes</taxon>
        <taxon>Helotiales</taxon>
        <taxon>Hyaloscyphaceae</taxon>
        <taxon>Hyaloscypha</taxon>
    </lineage>
</organism>
<comment type="subcellular location">
    <subcellularLocation>
        <location evidence="3">Secreted</location>
        <location evidence="3">Extracellular space</location>
    </subcellularLocation>
</comment>
<evidence type="ECO:0000256" key="13">
    <source>
        <dbReference type="ARBA" id="ARBA00023180"/>
    </source>
</evidence>
<dbReference type="Pfam" id="PF09286">
    <property type="entry name" value="Pro-kuma_activ"/>
    <property type="match status" value="1"/>
</dbReference>
<dbReference type="AlphaFoldDB" id="A0A2J6Q7V6"/>
<dbReference type="SMART" id="SM00944">
    <property type="entry name" value="Pro-kuma_activ"/>
    <property type="match status" value="1"/>
</dbReference>
<name>A0A2J6Q7V6_9HELO</name>
<comment type="cofactor">
    <cofactor evidence="14">
        <name>Ca(2+)</name>
        <dbReference type="ChEBI" id="CHEBI:29108"/>
    </cofactor>
    <text evidence="14">Binds 1 Ca(2+) ion per subunit.</text>
</comment>
<dbReference type="PANTHER" id="PTHR14218:SF32">
    <property type="entry name" value="TRIPEPTIDYL PEPTIDASE SED3 (AFU_ORTHOLOGUE AFUA_3G08930)"/>
    <property type="match status" value="1"/>
</dbReference>
<dbReference type="EC" id="3.4.14.10" evidence="4"/>
<dbReference type="PANTHER" id="PTHR14218">
    <property type="entry name" value="PROTEASE S8 TRIPEPTIDYL PEPTIDASE I CLN2"/>
    <property type="match status" value="1"/>
</dbReference>
<evidence type="ECO:0000256" key="4">
    <source>
        <dbReference type="ARBA" id="ARBA00012462"/>
    </source>
</evidence>
<dbReference type="InterPro" id="IPR015366">
    <property type="entry name" value="S53_propep"/>
</dbReference>
<keyword evidence="12" id="KW-0865">Zymogen</keyword>
<dbReference type="Proteomes" id="UP000235672">
    <property type="component" value="Unassembled WGS sequence"/>
</dbReference>
<feature type="domain" description="Peptidase S53" evidence="15">
    <location>
        <begin position="214"/>
        <end position="605"/>
    </location>
</feature>
<protein>
    <recommendedName>
        <fullName evidence="4">tripeptidyl-peptidase II</fullName>
        <ecNumber evidence="4">3.4.14.10</ecNumber>
    </recommendedName>
</protein>